<dbReference type="Proteomes" id="UP000298058">
    <property type="component" value="Unassembled WGS sequence"/>
</dbReference>
<feature type="domain" description="Hint" evidence="3">
    <location>
        <begin position="125"/>
        <end position="221"/>
    </location>
</feature>
<dbReference type="InterPro" id="IPR036844">
    <property type="entry name" value="Hint_dom_sf"/>
</dbReference>
<sequence>DWKAGIATSQASSREAMQKISESVHLKAKELDTAKRKWAEANGGVLPEGKSWDDLTDDEKEAVIQKASAKKNGMAERTQHLSRDDIFERIGGSISDFADQLDGKYGDHSGVIEYDKDGKPVFVAKTCFVAGTKVHTKDGLKNIEDIQVGDIVLSWNEETRKFEYKEVYELFVHEVELLFDVEINDNEILQTTWNHPFWVVGKNAWVEVKDLQVGDIVLLKEGKEVPITAIRFYNIQPTKVYNFEVRDNHSYLVGEDGVLVHNYEIPIHTEITRAALQGTGLSEEDIDAIIAANHGQDAAQNHMLHPEYHFDALANFDAVIANFQNYIDPQRNAMQTGSRADRLAALGRISHGVQDFYSHSNYLELWAQENNIADLDSIDGSNIPLFSEVMRDTSGKHTQFRNLLQTDLRTGYFRVVGWGQTDIGDLNDDPNSHSQMHKDRPGRPGHAASRNLAERQTKYEFNTYWKEPIVTTPQPKPVIPLNITNKQCGLNMSCLNQENNNPCGLVMSCSKIDLIQGH</sequence>
<dbReference type="InterPro" id="IPR003587">
    <property type="entry name" value="Hint_dom_N"/>
</dbReference>
<dbReference type="AlphaFoldDB" id="A0A4R9M000"/>
<dbReference type="SUPFAM" id="SSF51294">
    <property type="entry name" value="Hedgehog/intein (Hint) domain"/>
    <property type="match status" value="1"/>
</dbReference>
<keyword evidence="5" id="KW-1185">Reference proteome</keyword>
<evidence type="ECO:0000256" key="1">
    <source>
        <dbReference type="SAM" id="MobiDB-lite"/>
    </source>
</evidence>
<gene>
    <name evidence="4" type="ORF">EHS15_16110</name>
</gene>
<reference evidence="4" key="1">
    <citation type="journal article" date="2019" name="PLoS Negl. Trop. Dis.">
        <title>Revisiting the worldwide diversity of Leptospira species in the environment.</title>
        <authorList>
            <person name="Vincent A.T."/>
            <person name="Schiettekatte O."/>
            <person name="Bourhy P."/>
            <person name="Veyrier F.J."/>
            <person name="Picardeau M."/>
        </authorList>
    </citation>
    <scope>NUCLEOTIDE SEQUENCE [LARGE SCALE GENOMIC DNA]</scope>
    <source>
        <strain evidence="4">201300427</strain>
    </source>
</reference>
<accession>A0A4R9M000</accession>
<dbReference type="CDD" id="cd00081">
    <property type="entry name" value="Hint"/>
    <property type="match status" value="1"/>
</dbReference>
<feature type="domain" description="Hint" evidence="2">
    <location>
        <begin position="221"/>
        <end position="268"/>
    </location>
</feature>
<dbReference type="Gene3D" id="2.170.16.10">
    <property type="entry name" value="Hedgehog/Intein (Hint) domain"/>
    <property type="match status" value="1"/>
</dbReference>
<organism evidence="4 5">
    <name type="scientific">Leptospira idonii</name>
    <dbReference type="NCBI Taxonomy" id="1193500"/>
    <lineage>
        <taxon>Bacteria</taxon>
        <taxon>Pseudomonadati</taxon>
        <taxon>Spirochaetota</taxon>
        <taxon>Spirochaetia</taxon>
        <taxon>Leptospirales</taxon>
        <taxon>Leptospiraceae</taxon>
        <taxon>Leptospira</taxon>
    </lineage>
</organism>
<evidence type="ECO:0000313" key="4">
    <source>
        <dbReference type="EMBL" id="TGN17772.1"/>
    </source>
</evidence>
<dbReference type="NCBIfam" id="TIGR01443">
    <property type="entry name" value="intein_Cterm"/>
    <property type="match status" value="1"/>
</dbReference>
<dbReference type="InterPro" id="IPR030934">
    <property type="entry name" value="Intein_C"/>
</dbReference>
<feature type="region of interest" description="Disordered" evidence="1">
    <location>
        <begin position="424"/>
        <end position="450"/>
    </location>
</feature>
<evidence type="ECO:0000259" key="2">
    <source>
        <dbReference type="SMART" id="SM00305"/>
    </source>
</evidence>
<dbReference type="GO" id="GO:0016539">
    <property type="term" value="P:intein-mediated protein splicing"/>
    <property type="evidence" value="ECO:0007669"/>
    <property type="project" value="InterPro"/>
</dbReference>
<dbReference type="PROSITE" id="PS50818">
    <property type="entry name" value="INTEIN_C_TER"/>
    <property type="match status" value="1"/>
</dbReference>
<comment type="caution">
    <text evidence="4">The sequence shown here is derived from an EMBL/GenBank/DDBJ whole genome shotgun (WGS) entry which is preliminary data.</text>
</comment>
<dbReference type="EMBL" id="RQHW01000063">
    <property type="protein sequence ID" value="TGN17772.1"/>
    <property type="molecule type" value="Genomic_DNA"/>
</dbReference>
<dbReference type="InterPro" id="IPR006141">
    <property type="entry name" value="Intein_N"/>
</dbReference>
<evidence type="ECO:0000313" key="5">
    <source>
        <dbReference type="Proteomes" id="UP000298058"/>
    </source>
</evidence>
<dbReference type="Pfam" id="PF07591">
    <property type="entry name" value="PT-HINT"/>
    <property type="match status" value="1"/>
</dbReference>
<dbReference type="InterPro" id="IPR056862">
    <property type="entry name" value="VWA7_N"/>
</dbReference>
<dbReference type="InterPro" id="IPR003586">
    <property type="entry name" value="Hint_dom_C"/>
</dbReference>
<evidence type="ECO:0000259" key="3">
    <source>
        <dbReference type="SMART" id="SM00306"/>
    </source>
</evidence>
<dbReference type="PROSITE" id="PS50817">
    <property type="entry name" value="INTEIN_N_TER"/>
    <property type="match status" value="1"/>
</dbReference>
<dbReference type="RefSeq" id="WP_246052237.1">
    <property type="nucleotide sequence ID" value="NZ_RQHW01000063.1"/>
</dbReference>
<name>A0A4R9M000_9LEPT</name>
<dbReference type="SMART" id="SM00305">
    <property type="entry name" value="HintC"/>
    <property type="match status" value="1"/>
</dbReference>
<dbReference type="Pfam" id="PF25107">
    <property type="entry name" value="VWA7_N"/>
    <property type="match status" value="1"/>
</dbReference>
<proteinExistence type="predicted"/>
<dbReference type="SMART" id="SM00306">
    <property type="entry name" value="HintN"/>
    <property type="match status" value="1"/>
</dbReference>
<feature type="non-terminal residue" evidence="4">
    <location>
        <position position="1"/>
    </location>
</feature>
<protein>
    <submittedName>
        <fullName evidence="4">Uncharacterized protein</fullName>
    </submittedName>
</protein>